<proteinExistence type="predicted"/>
<dbReference type="InterPro" id="IPR011047">
    <property type="entry name" value="Quinoprotein_ADH-like_sf"/>
</dbReference>
<evidence type="ECO:0000313" key="3">
    <source>
        <dbReference type="EMBL" id="MDX2296547.1"/>
    </source>
</evidence>
<dbReference type="Pfam" id="PF13360">
    <property type="entry name" value="PQQ_2"/>
    <property type="match status" value="1"/>
</dbReference>
<dbReference type="InterPro" id="IPR015943">
    <property type="entry name" value="WD40/YVTN_repeat-like_dom_sf"/>
</dbReference>
<dbReference type="Proteomes" id="UP001278571">
    <property type="component" value="Unassembled WGS sequence"/>
</dbReference>
<evidence type="ECO:0000259" key="2">
    <source>
        <dbReference type="Pfam" id="PF13360"/>
    </source>
</evidence>
<accession>A0ABU4KFP4</accession>
<feature type="compositionally biased region" description="Low complexity" evidence="1">
    <location>
        <begin position="64"/>
        <end position="81"/>
    </location>
</feature>
<evidence type="ECO:0000313" key="4">
    <source>
        <dbReference type="Proteomes" id="UP001278571"/>
    </source>
</evidence>
<feature type="region of interest" description="Disordered" evidence="1">
    <location>
        <begin position="160"/>
        <end position="199"/>
    </location>
</feature>
<name>A0ABU4KFP4_9ACTN</name>
<feature type="compositionally biased region" description="Pro residues" evidence="1">
    <location>
        <begin position="1"/>
        <end position="33"/>
    </location>
</feature>
<feature type="compositionally biased region" description="Pro residues" evidence="1">
    <location>
        <begin position="82"/>
        <end position="97"/>
    </location>
</feature>
<feature type="region of interest" description="Disordered" evidence="1">
    <location>
        <begin position="1"/>
        <end position="125"/>
    </location>
</feature>
<feature type="compositionally biased region" description="Low complexity" evidence="1">
    <location>
        <begin position="98"/>
        <end position="109"/>
    </location>
</feature>
<sequence>MTQPPPPPNQPPNQPPGGFPPPNQPPGGYPPPAGGFGAPQGPAQGQGGFGAPTPPPPPQGQPGHGYPQAPQAPQPGYGYPEQQPPQPYQQSVPPPYGYPNQPQQPYGYPTAPQQHVPAPAPGGGKKLSAQAQIVIAAVVAVALIVGGGIWYANSGADTPPDAKTTGGTTQSPNGGADGGGSGGGGGNGLGGNGKEKPGEKTNARLAFRVDVPKVPDTTPVDGSWITDKTFVKTGINSVVGYDIDKGTVAWTIPLPGQVCGASRHTTADHKVPVLFEEKKRVAPRYYQSCNQVGMLDLNTGKLLWSASVSGGGDEKARFSEVTLGAGTVAAGGTDGGAAFDAATGKVLWKPQSNDQNCYDMGYGGGAGLVAVRKCGKYGAQTVTVQNLDPKSGKPLSQFKMPQGVEYASVVSSKPLVVAANVGDAADDGSSISDFFSIDEKTGKLRTKITANADRYAAECGSTSVEECSQVLVGDDRLYLPTEEHDGSTGEYGDETNEIVAFSLADGKMAPEKADAGDGYVLMPLRMDGGDLIAYKVPPYDKGGQLVSVHAGTMKSTLLLETPSDKANRSIETSFSITGAELLYGDGRFFISGTYANKPRESGSTLDKKYLAVSFSTRG</sequence>
<comment type="caution">
    <text evidence="3">The sequence shown here is derived from an EMBL/GenBank/DDBJ whole genome shotgun (WGS) entry which is preliminary data.</text>
</comment>
<feature type="domain" description="Pyrrolo-quinoline quinone repeat" evidence="2">
    <location>
        <begin position="291"/>
        <end position="460"/>
    </location>
</feature>
<gene>
    <name evidence="3" type="ORF">R2363_30760</name>
</gene>
<dbReference type="InterPro" id="IPR002372">
    <property type="entry name" value="PQQ_rpt_dom"/>
</dbReference>
<evidence type="ECO:0000256" key="1">
    <source>
        <dbReference type="SAM" id="MobiDB-lite"/>
    </source>
</evidence>
<protein>
    <submittedName>
        <fullName evidence="3">PQQ-binding-like beta-propeller repeat protein</fullName>
    </submittedName>
</protein>
<dbReference type="EMBL" id="JAWJZF010000496">
    <property type="protein sequence ID" value="MDX2296547.1"/>
    <property type="molecule type" value="Genomic_DNA"/>
</dbReference>
<reference evidence="3 4" key="1">
    <citation type="submission" date="2023-10" db="EMBL/GenBank/DDBJ databases">
        <authorList>
            <person name="Wang X.X."/>
        </authorList>
    </citation>
    <scope>NUCLEOTIDE SEQUENCE [LARGE SCALE GENOMIC DNA]</scope>
    <source>
        <strain evidence="3 4">NBRC 12816</strain>
    </source>
</reference>
<feature type="compositionally biased region" description="Gly residues" evidence="1">
    <location>
        <begin position="175"/>
        <end position="192"/>
    </location>
</feature>
<feature type="compositionally biased region" description="Gly residues" evidence="1">
    <location>
        <begin position="34"/>
        <end position="50"/>
    </location>
</feature>
<keyword evidence="4" id="KW-1185">Reference proteome</keyword>
<dbReference type="RefSeq" id="WP_319012717.1">
    <property type="nucleotide sequence ID" value="NZ_JAWJZF010000496.1"/>
</dbReference>
<organism evidence="3 4">
    <name type="scientific">Streptomyces roseolus</name>
    <dbReference type="NCBI Taxonomy" id="67358"/>
    <lineage>
        <taxon>Bacteria</taxon>
        <taxon>Bacillati</taxon>
        <taxon>Actinomycetota</taxon>
        <taxon>Actinomycetes</taxon>
        <taxon>Kitasatosporales</taxon>
        <taxon>Streptomycetaceae</taxon>
        <taxon>Streptomyces</taxon>
    </lineage>
</organism>
<dbReference type="Gene3D" id="2.130.10.10">
    <property type="entry name" value="YVTN repeat-like/Quinoprotein amine dehydrogenase"/>
    <property type="match status" value="1"/>
</dbReference>
<dbReference type="SUPFAM" id="SSF50998">
    <property type="entry name" value="Quinoprotein alcohol dehydrogenase-like"/>
    <property type="match status" value="1"/>
</dbReference>